<sequence length="135" mass="14783">MIPADAVLGMPAADDPAILADIARSLGRDLALVREALVAIAAKSRRPFAALDEEARDALVNEYYAQGGAAAVALGRVVLSAYYRDDRVLQALGHEPRPPFPKGYRLDQGDWTLLDPVRQRPSFWRDDRVTPTGSR</sequence>
<accession>A0ABS8KVG9</accession>
<keyword evidence="2" id="KW-1185">Reference proteome</keyword>
<evidence type="ECO:0008006" key="3">
    <source>
        <dbReference type="Google" id="ProtNLM"/>
    </source>
</evidence>
<dbReference type="EMBL" id="JAJISD010000005">
    <property type="protein sequence ID" value="MCC8430071.1"/>
    <property type="molecule type" value="Genomic_DNA"/>
</dbReference>
<name>A0ABS8KVG9_9HYPH</name>
<organism evidence="1 2">
    <name type="scientific">Reyranella aquatilis</name>
    <dbReference type="NCBI Taxonomy" id="2035356"/>
    <lineage>
        <taxon>Bacteria</taxon>
        <taxon>Pseudomonadati</taxon>
        <taxon>Pseudomonadota</taxon>
        <taxon>Alphaproteobacteria</taxon>
        <taxon>Hyphomicrobiales</taxon>
        <taxon>Reyranellaceae</taxon>
        <taxon>Reyranella</taxon>
    </lineage>
</organism>
<gene>
    <name evidence="1" type="ORF">LJ725_13910</name>
</gene>
<evidence type="ECO:0000313" key="1">
    <source>
        <dbReference type="EMBL" id="MCC8430071.1"/>
    </source>
</evidence>
<reference evidence="1 2" key="1">
    <citation type="submission" date="2021-11" db="EMBL/GenBank/DDBJ databases">
        <authorList>
            <person name="Lee D.-H."/>
            <person name="Kim S.-B."/>
        </authorList>
    </citation>
    <scope>NUCLEOTIDE SEQUENCE [LARGE SCALE GENOMIC DNA]</scope>
    <source>
        <strain evidence="1 2">KCTC 52223</strain>
    </source>
</reference>
<dbReference type="Proteomes" id="UP001198862">
    <property type="component" value="Unassembled WGS sequence"/>
</dbReference>
<proteinExistence type="predicted"/>
<comment type="caution">
    <text evidence="1">The sequence shown here is derived from an EMBL/GenBank/DDBJ whole genome shotgun (WGS) entry which is preliminary data.</text>
</comment>
<protein>
    <recommendedName>
        <fullName evidence="3">Gluconate 2-dehydrogenase subunit 3 family protein</fullName>
    </recommendedName>
</protein>
<evidence type="ECO:0000313" key="2">
    <source>
        <dbReference type="Proteomes" id="UP001198862"/>
    </source>
</evidence>